<keyword evidence="6" id="KW-0269">Exonuclease</keyword>
<dbReference type="Gene3D" id="3.40.50.300">
    <property type="entry name" value="P-loop containing nucleotide triphosphate hydrolases"/>
    <property type="match status" value="2"/>
</dbReference>
<dbReference type="Pfam" id="PF13476">
    <property type="entry name" value="AAA_23"/>
    <property type="match status" value="1"/>
</dbReference>
<protein>
    <recommendedName>
        <fullName evidence="3">Nuclease SbcCD subunit C</fullName>
    </recommendedName>
</protein>
<evidence type="ECO:0000313" key="6">
    <source>
        <dbReference type="EMBL" id="GAL91828.1"/>
    </source>
</evidence>
<dbReference type="Proteomes" id="UP000030321">
    <property type="component" value="Unassembled WGS sequence"/>
</dbReference>
<reference evidence="7" key="1">
    <citation type="journal article" date="2015" name="Genome">
        <title>Whole Genome Sequence of the Non-Microcystin-Producing Microcystis aeruginosa Strain NIES-44.</title>
        <authorList>
            <person name="Okano K."/>
            <person name="Miyata N."/>
            <person name="Ozaki Y."/>
        </authorList>
    </citation>
    <scope>NUCLEOTIDE SEQUENCE [LARGE SCALE GENOMIC DNA]</scope>
    <source>
        <strain evidence="7">NIES-44</strain>
    </source>
</reference>
<organism evidence="6 7">
    <name type="scientific">Microcystis aeruginosa NIES-44</name>
    <dbReference type="NCBI Taxonomy" id="449439"/>
    <lineage>
        <taxon>Bacteria</taxon>
        <taxon>Bacillati</taxon>
        <taxon>Cyanobacteriota</taxon>
        <taxon>Cyanophyceae</taxon>
        <taxon>Oscillatoriophycideae</taxon>
        <taxon>Chroococcales</taxon>
        <taxon>Microcystaceae</taxon>
        <taxon>Microcystis</taxon>
    </lineage>
</organism>
<feature type="domain" description="Rad50/SbcC-type AAA" evidence="5">
    <location>
        <begin position="5"/>
        <end position="232"/>
    </location>
</feature>
<dbReference type="InterPro" id="IPR027417">
    <property type="entry name" value="P-loop_NTPase"/>
</dbReference>
<evidence type="ECO:0000256" key="3">
    <source>
        <dbReference type="ARBA" id="ARBA00013368"/>
    </source>
</evidence>
<evidence type="ECO:0000256" key="4">
    <source>
        <dbReference type="SAM" id="Coils"/>
    </source>
</evidence>
<dbReference type="AlphaFoldDB" id="A0A0A1VQV1"/>
<comment type="similarity">
    <text evidence="1">Belongs to the SMC family. SbcC subfamily.</text>
</comment>
<proteinExistence type="inferred from homology"/>
<gene>
    <name evidence="6" type="ORF">N44_00116</name>
</gene>
<dbReference type="SUPFAM" id="SSF52540">
    <property type="entry name" value="P-loop containing nucleoside triphosphate hydrolases"/>
    <property type="match status" value="2"/>
</dbReference>
<comment type="caution">
    <text evidence="6">The sequence shown here is derived from an EMBL/GenBank/DDBJ whole genome shotgun (WGS) entry which is preliminary data.</text>
</comment>
<dbReference type="GO" id="GO:0004527">
    <property type="term" value="F:exonuclease activity"/>
    <property type="evidence" value="ECO:0007669"/>
    <property type="project" value="UniProtKB-KW"/>
</dbReference>
<dbReference type="PANTHER" id="PTHR32114">
    <property type="entry name" value="ABC TRANSPORTER ABCH.3"/>
    <property type="match status" value="1"/>
</dbReference>
<sequence>MKLLSIKLCNFRQFYGKTPEIHLAASSRNTTVIYGNNGAGKTTILNACTWVLYEKFTAAFAEPELLVNKRAITEVTTGTSIECSAEVNFEHENKRYQVKRKFFAYQDVNSKIKYGSNSLYMLYAGDDGNWYTPNQPAEDIINQILPESLHRYFFFDGEYIDHQFRSSSQGKIAEDTKELLGVKVLDRAIEHLKKAKKSLQDELKDLGESDLKKLLKQESKIEQDFEKLKQRQQDIINQLSQQEELKKAVTNRLLELSGAEELKQLKEKLEQQERNLRQDLVRTKDKLKKLISQQAYQVFLKEINQNFQQLIDRLRQQGELPSGIKQQFVQQLLERKKCICGQELQENSQAYLQVQDWMNKAGMADVEEAAIRLSSTVKEIDKRVLDFWQEVDSYQANIHQWRLELSLVESELDEVRDKFRHYPDEDIKNLQSRLDAIEDSLKDLRLEQGSNKNQLDIYQKELESLQKQVQKQQQKEEKYNLGQRRILATQEAINRISEVRQRLENQFRLSLEKRVQEIFNSISFTPYIPRISPDYEVRLLENTTGFAIPVAASTGENQILSLSFIGGIIDRVREWSQKNTLMGIDSSTFPLVMDSPFGSLDHIYRRQVAIAIPKLANQLVVLVTKTQWRGEVETEISPYIGKEYVLVYNSPKADCQEDLIHLHGVDYSLVKRSPNNFEYTEIIEVNRFSS</sequence>
<evidence type="ECO:0000259" key="5">
    <source>
        <dbReference type="Pfam" id="PF13476"/>
    </source>
</evidence>
<evidence type="ECO:0000313" key="7">
    <source>
        <dbReference type="Proteomes" id="UP000030321"/>
    </source>
</evidence>
<dbReference type="GO" id="GO:0016887">
    <property type="term" value="F:ATP hydrolysis activity"/>
    <property type="evidence" value="ECO:0007669"/>
    <property type="project" value="InterPro"/>
</dbReference>
<accession>A0A0A1VQV1</accession>
<dbReference type="GO" id="GO:0006302">
    <property type="term" value="P:double-strand break repair"/>
    <property type="evidence" value="ECO:0007669"/>
    <property type="project" value="InterPro"/>
</dbReference>
<dbReference type="PANTHER" id="PTHR32114:SF2">
    <property type="entry name" value="ABC TRANSPORTER ABCH.3"/>
    <property type="match status" value="1"/>
</dbReference>
<keyword evidence="6" id="KW-0540">Nuclease</keyword>
<evidence type="ECO:0000256" key="2">
    <source>
        <dbReference type="ARBA" id="ARBA00011322"/>
    </source>
</evidence>
<dbReference type="RefSeq" id="WP_045357236.1">
    <property type="nucleotide sequence ID" value="NZ_BBPA01000013.1"/>
</dbReference>
<feature type="coiled-coil region" evidence="4">
    <location>
        <begin position="182"/>
        <end position="320"/>
    </location>
</feature>
<dbReference type="InterPro" id="IPR038729">
    <property type="entry name" value="Rad50/SbcC_AAA"/>
</dbReference>
<feature type="coiled-coil region" evidence="4">
    <location>
        <begin position="391"/>
        <end position="506"/>
    </location>
</feature>
<keyword evidence="6" id="KW-0378">Hydrolase</keyword>
<dbReference type="EMBL" id="BBPA01000013">
    <property type="protein sequence ID" value="GAL91828.1"/>
    <property type="molecule type" value="Genomic_DNA"/>
</dbReference>
<comment type="subunit">
    <text evidence="2">Heterodimer of SbcC and SbcD.</text>
</comment>
<name>A0A0A1VQV1_MICAE</name>
<evidence type="ECO:0000256" key="1">
    <source>
        <dbReference type="ARBA" id="ARBA00006930"/>
    </source>
</evidence>
<keyword evidence="4" id="KW-0175">Coiled coil</keyword>